<dbReference type="EMBL" id="SJPP01000001">
    <property type="protein sequence ID" value="TWU12086.1"/>
    <property type="molecule type" value="Genomic_DNA"/>
</dbReference>
<keyword evidence="1" id="KW-0732">Signal</keyword>
<feature type="signal peptide" evidence="1">
    <location>
        <begin position="1"/>
        <end position="22"/>
    </location>
</feature>
<dbReference type="Proteomes" id="UP000320735">
    <property type="component" value="Unassembled WGS sequence"/>
</dbReference>
<evidence type="ECO:0000256" key="1">
    <source>
        <dbReference type="SAM" id="SignalP"/>
    </source>
</evidence>
<evidence type="ECO:0008006" key="4">
    <source>
        <dbReference type="Google" id="ProtNLM"/>
    </source>
</evidence>
<dbReference type="RefSeq" id="WP_146369600.1">
    <property type="nucleotide sequence ID" value="NZ_SJPP01000001.1"/>
</dbReference>
<comment type="caution">
    <text evidence="2">The sequence shown here is derived from an EMBL/GenBank/DDBJ whole genome shotgun (WGS) entry which is preliminary data.</text>
</comment>
<dbReference type="AlphaFoldDB" id="A0A5C6BL59"/>
<evidence type="ECO:0000313" key="2">
    <source>
        <dbReference type="EMBL" id="TWU12086.1"/>
    </source>
</evidence>
<organism evidence="2 3">
    <name type="scientific">Symmachiella macrocystis</name>
    <dbReference type="NCBI Taxonomy" id="2527985"/>
    <lineage>
        <taxon>Bacteria</taxon>
        <taxon>Pseudomonadati</taxon>
        <taxon>Planctomycetota</taxon>
        <taxon>Planctomycetia</taxon>
        <taxon>Planctomycetales</taxon>
        <taxon>Planctomycetaceae</taxon>
        <taxon>Symmachiella</taxon>
    </lineage>
</organism>
<proteinExistence type="predicted"/>
<keyword evidence="3" id="KW-1185">Reference proteome</keyword>
<protein>
    <recommendedName>
        <fullName evidence="4">LTXXQ motif protein</fullName>
    </recommendedName>
</protein>
<name>A0A5C6BL59_9PLAN</name>
<evidence type="ECO:0000313" key="3">
    <source>
        <dbReference type="Proteomes" id="UP000320735"/>
    </source>
</evidence>
<feature type="chain" id="PRO_5022795252" description="LTXXQ motif protein" evidence="1">
    <location>
        <begin position="23"/>
        <end position="400"/>
    </location>
</feature>
<sequence precursor="true">MTRFVSGCNLMFFLIVSCTGIACLSKQVNAETPSASQPSADAKDTMEKTLARIRFAPLWMHVPKFPREHGYAMPSSAYDMIWEPGWQEELELSVKQKAELDSIYKKAVADDRRPAEAVNILSSAENKKWRRSTQNKPTGLRDNGVGKKIEAVLTSRQLQTLKDFTFARWAVNLLYDADIRRDVGFSKQQENRLRQLAKERIARFQQESLAHGEKVWGLLTKKQKAEIPSVVKRQGPTSAIISLSWELGFSYENFIAYYPMLGESPVRERLQLSKEQDLQLQGVMDAANARMHNLRAGEQPDVEASKDDKIRVEAILTPPQLIMLNEINFRRQVVLALSSPDKRGLLGVTAKQTAALRRFDKELYEKKYRIDRKMLGKAIEIITPSQRAQLNAEIDRRKKS</sequence>
<dbReference type="PROSITE" id="PS51257">
    <property type="entry name" value="PROKAR_LIPOPROTEIN"/>
    <property type="match status" value="1"/>
</dbReference>
<accession>A0A5C6BL59</accession>
<reference evidence="2 3" key="1">
    <citation type="submission" date="2019-02" db="EMBL/GenBank/DDBJ databases">
        <title>Deep-cultivation of Planctomycetes and their phenomic and genomic characterization uncovers novel biology.</title>
        <authorList>
            <person name="Wiegand S."/>
            <person name="Jogler M."/>
            <person name="Boedeker C."/>
            <person name="Pinto D."/>
            <person name="Vollmers J."/>
            <person name="Rivas-Marin E."/>
            <person name="Kohn T."/>
            <person name="Peeters S.H."/>
            <person name="Heuer A."/>
            <person name="Rast P."/>
            <person name="Oberbeckmann S."/>
            <person name="Bunk B."/>
            <person name="Jeske O."/>
            <person name="Meyerdierks A."/>
            <person name="Storesund J.E."/>
            <person name="Kallscheuer N."/>
            <person name="Luecker S."/>
            <person name="Lage O.M."/>
            <person name="Pohl T."/>
            <person name="Merkel B.J."/>
            <person name="Hornburger P."/>
            <person name="Mueller R.-W."/>
            <person name="Bruemmer F."/>
            <person name="Labrenz M."/>
            <person name="Spormann A.M."/>
            <person name="Op Den Camp H."/>
            <person name="Overmann J."/>
            <person name="Amann R."/>
            <person name="Jetten M.S.M."/>
            <person name="Mascher T."/>
            <person name="Medema M.H."/>
            <person name="Devos D.P."/>
            <person name="Kaster A.-K."/>
            <person name="Ovreas L."/>
            <person name="Rohde M."/>
            <person name="Galperin M.Y."/>
            <person name="Jogler C."/>
        </authorList>
    </citation>
    <scope>NUCLEOTIDE SEQUENCE [LARGE SCALE GENOMIC DNA]</scope>
    <source>
        <strain evidence="2 3">CA54</strain>
    </source>
</reference>
<dbReference type="OrthoDB" id="9829611at2"/>
<gene>
    <name evidence="2" type="ORF">CA54_09040</name>
</gene>